<evidence type="ECO:0000313" key="3">
    <source>
        <dbReference type="Proteomes" id="UP000324222"/>
    </source>
</evidence>
<organism evidence="2 3">
    <name type="scientific">Portunus trituberculatus</name>
    <name type="common">Swimming crab</name>
    <name type="synonym">Neptunus trituberculatus</name>
    <dbReference type="NCBI Taxonomy" id="210409"/>
    <lineage>
        <taxon>Eukaryota</taxon>
        <taxon>Metazoa</taxon>
        <taxon>Ecdysozoa</taxon>
        <taxon>Arthropoda</taxon>
        <taxon>Crustacea</taxon>
        <taxon>Multicrustacea</taxon>
        <taxon>Malacostraca</taxon>
        <taxon>Eumalacostraca</taxon>
        <taxon>Eucarida</taxon>
        <taxon>Decapoda</taxon>
        <taxon>Pleocyemata</taxon>
        <taxon>Brachyura</taxon>
        <taxon>Eubrachyura</taxon>
        <taxon>Portunoidea</taxon>
        <taxon>Portunidae</taxon>
        <taxon>Portuninae</taxon>
        <taxon>Portunus</taxon>
    </lineage>
</organism>
<dbReference type="EMBL" id="VSRR010045387">
    <property type="protein sequence ID" value="MPC77243.1"/>
    <property type="molecule type" value="Genomic_DNA"/>
</dbReference>
<sequence length="99" mass="11229">MCDENKDENKKMRKREKEKEICYCEVVKDKAQGRSDSRGLQKDKGCVMRISPFYSSLLHFVTFSNDLHLSSSSSSSPSSSFSSLSLKTSRSCYITGDLR</sequence>
<evidence type="ECO:0000256" key="1">
    <source>
        <dbReference type="SAM" id="MobiDB-lite"/>
    </source>
</evidence>
<evidence type="ECO:0000313" key="2">
    <source>
        <dbReference type="EMBL" id="MPC77243.1"/>
    </source>
</evidence>
<keyword evidence="3" id="KW-1185">Reference proteome</keyword>
<gene>
    <name evidence="2" type="ORF">E2C01_071692</name>
</gene>
<proteinExistence type="predicted"/>
<reference evidence="2 3" key="1">
    <citation type="submission" date="2019-05" db="EMBL/GenBank/DDBJ databases">
        <title>Another draft genome of Portunus trituberculatus and its Hox gene families provides insights of decapod evolution.</title>
        <authorList>
            <person name="Jeong J.-H."/>
            <person name="Song I."/>
            <person name="Kim S."/>
            <person name="Choi T."/>
            <person name="Kim D."/>
            <person name="Ryu S."/>
            <person name="Kim W."/>
        </authorList>
    </citation>
    <scope>NUCLEOTIDE SEQUENCE [LARGE SCALE GENOMIC DNA]</scope>
    <source>
        <tissue evidence="2">Muscle</tissue>
    </source>
</reference>
<accession>A0A5B7I4K9</accession>
<name>A0A5B7I4K9_PORTR</name>
<protein>
    <submittedName>
        <fullName evidence="2">Uncharacterized protein</fullName>
    </submittedName>
</protein>
<dbReference type="Proteomes" id="UP000324222">
    <property type="component" value="Unassembled WGS sequence"/>
</dbReference>
<feature type="region of interest" description="Disordered" evidence="1">
    <location>
        <begin position="68"/>
        <end position="87"/>
    </location>
</feature>
<dbReference type="AlphaFoldDB" id="A0A5B7I4K9"/>
<comment type="caution">
    <text evidence="2">The sequence shown here is derived from an EMBL/GenBank/DDBJ whole genome shotgun (WGS) entry which is preliminary data.</text>
</comment>